<feature type="transmembrane region" description="Helical" evidence="11">
    <location>
        <begin position="12"/>
        <end position="32"/>
    </location>
</feature>
<evidence type="ECO:0000313" key="12">
    <source>
        <dbReference type="EMBL" id="SDK60317.1"/>
    </source>
</evidence>
<organism evidence="12 13">
    <name type="scientific">Mesorhizobium muleiense</name>
    <dbReference type="NCBI Taxonomy" id="1004279"/>
    <lineage>
        <taxon>Bacteria</taxon>
        <taxon>Pseudomonadati</taxon>
        <taxon>Pseudomonadota</taxon>
        <taxon>Alphaproteobacteria</taxon>
        <taxon>Hyphomicrobiales</taxon>
        <taxon>Phyllobacteriaceae</taxon>
        <taxon>Mesorhizobium</taxon>
    </lineage>
</organism>
<accession>A0A1G9D8W9</accession>
<keyword evidence="2" id="KW-0813">Transport</keyword>
<evidence type="ECO:0000256" key="8">
    <source>
        <dbReference type="ARBA" id="ARBA00023136"/>
    </source>
</evidence>
<feature type="transmembrane region" description="Helical" evidence="11">
    <location>
        <begin position="165"/>
        <end position="188"/>
    </location>
</feature>
<evidence type="ECO:0000313" key="13">
    <source>
        <dbReference type="Proteomes" id="UP000198894"/>
    </source>
</evidence>
<evidence type="ECO:0000256" key="1">
    <source>
        <dbReference type="ARBA" id="ARBA00004651"/>
    </source>
</evidence>
<feature type="transmembrane region" description="Helical" evidence="11">
    <location>
        <begin position="123"/>
        <end position="145"/>
    </location>
</feature>
<keyword evidence="4" id="KW-0997">Cell inner membrane</keyword>
<dbReference type="AlphaFoldDB" id="A0A1G9D8W9"/>
<evidence type="ECO:0000256" key="7">
    <source>
        <dbReference type="ARBA" id="ARBA00022989"/>
    </source>
</evidence>
<feature type="transmembrane region" description="Helical" evidence="11">
    <location>
        <begin position="218"/>
        <end position="239"/>
    </location>
</feature>
<evidence type="ECO:0000256" key="11">
    <source>
        <dbReference type="SAM" id="Phobius"/>
    </source>
</evidence>
<keyword evidence="3" id="KW-1003">Cell membrane</keyword>
<keyword evidence="8 11" id="KW-0472">Membrane</keyword>
<evidence type="ECO:0000256" key="10">
    <source>
        <dbReference type="ARBA" id="ARBA00035686"/>
    </source>
</evidence>
<evidence type="ECO:0000256" key="6">
    <source>
        <dbReference type="ARBA" id="ARBA00022692"/>
    </source>
</evidence>
<feature type="transmembrane region" description="Helical" evidence="11">
    <location>
        <begin position="95"/>
        <end position="116"/>
    </location>
</feature>
<dbReference type="GO" id="GO:0005886">
    <property type="term" value="C:plasma membrane"/>
    <property type="evidence" value="ECO:0007669"/>
    <property type="project" value="UniProtKB-SubCell"/>
</dbReference>
<comment type="function">
    <text evidence="9">Part of the binding-protein-dependent transport system for D-xylose. Probably responsible for the translocation of the substrate across the membrane.</text>
</comment>
<dbReference type="InterPro" id="IPR001851">
    <property type="entry name" value="ABC_transp_permease"/>
</dbReference>
<evidence type="ECO:0000256" key="4">
    <source>
        <dbReference type="ARBA" id="ARBA00022519"/>
    </source>
</evidence>
<dbReference type="PANTHER" id="PTHR32196">
    <property type="entry name" value="ABC TRANSPORTER PERMEASE PROTEIN YPHD-RELATED-RELATED"/>
    <property type="match status" value="1"/>
</dbReference>
<feature type="transmembrane region" description="Helical" evidence="11">
    <location>
        <begin position="299"/>
        <end position="318"/>
    </location>
</feature>
<dbReference type="GO" id="GO:0022857">
    <property type="term" value="F:transmembrane transporter activity"/>
    <property type="evidence" value="ECO:0007669"/>
    <property type="project" value="InterPro"/>
</dbReference>
<proteinExistence type="predicted"/>
<evidence type="ECO:0000256" key="2">
    <source>
        <dbReference type="ARBA" id="ARBA00022448"/>
    </source>
</evidence>
<dbReference type="PANTHER" id="PTHR32196:SF32">
    <property type="entry name" value="XYLOSE TRANSPORT SYSTEM PERMEASE PROTEIN XYLH"/>
    <property type="match status" value="1"/>
</dbReference>
<keyword evidence="5 12" id="KW-0762">Sugar transport</keyword>
<dbReference type="CDD" id="cd06579">
    <property type="entry name" value="TM_PBP1_transp_AraH_like"/>
    <property type="match status" value="1"/>
</dbReference>
<dbReference type="EMBL" id="FNEE01000017">
    <property type="protein sequence ID" value="SDK60317.1"/>
    <property type="molecule type" value="Genomic_DNA"/>
</dbReference>
<dbReference type="Proteomes" id="UP000198894">
    <property type="component" value="Unassembled WGS sequence"/>
</dbReference>
<dbReference type="Pfam" id="PF02653">
    <property type="entry name" value="BPD_transp_2"/>
    <property type="match status" value="1"/>
</dbReference>
<keyword evidence="13" id="KW-1185">Reference proteome</keyword>
<name>A0A1G9D8W9_9HYPH</name>
<comment type="subcellular location">
    <subcellularLocation>
        <location evidence="1">Cell membrane</location>
        <topology evidence="1">Multi-pass membrane protein</topology>
    </subcellularLocation>
</comment>
<feature type="transmembrane region" description="Helical" evidence="11">
    <location>
        <begin position="44"/>
        <end position="63"/>
    </location>
</feature>
<feature type="transmembrane region" description="Helical" evidence="11">
    <location>
        <begin position="70"/>
        <end position="89"/>
    </location>
</feature>
<keyword evidence="6 11" id="KW-0812">Transmembrane</keyword>
<keyword evidence="7 11" id="KW-1133">Transmembrane helix</keyword>
<feature type="transmembrane region" description="Helical" evidence="11">
    <location>
        <begin position="273"/>
        <end position="293"/>
    </location>
</feature>
<reference evidence="13" key="1">
    <citation type="submission" date="2016-10" db="EMBL/GenBank/DDBJ databases">
        <authorList>
            <person name="Varghese N."/>
            <person name="Submissions S."/>
        </authorList>
    </citation>
    <scope>NUCLEOTIDE SEQUENCE [LARGE SCALE GENOMIC DNA]</scope>
    <source>
        <strain evidence="13">CGMCC 1.11022</strain>
    </source>
</reference>
<protein>
    <recommendedName>
        <fullName evidence="10">Xylose transport system permease protein XylH</fullName>
    </recommendedName>
</protein>
<dbReference type="RefSeq" id="WP_091597747.1">
    <property type="nucleotide sequence ID" value="NZ_FNEE01000017.1"/>
</dbReference>
<evidence type="ECO:0000256" key="5">
    <source>
        <dbReference type="ARBA" id="ARBA00022597"/>
    </source>
</evidence>
<evidence type="ECO:0000256" key="9">
    <source>
        <dbReference type="ARBA" id="ARBA00035611"/>
    </source>
</evidence>
<gene>
    <name evidence="12" type="ORF">SAMN05428953_11794</name>
</gene>
<sequence>MTEAIKSLLRRPEAGSILSLIGVVLFFVFFGGVDLGTLLGAASWVNFAANLGIVAIPVGLLMISGELDISIGALIPAGSMTTAILSGYYDLPIAVGMAGALAVGVAVGLVNGLLTIRTSVPSLIITLATLVAMQGLVLSGSVLLTGNASVAVTAPEWAKFLFGQLIGGSHQVIIVWWVVFAVIIGFVLHKTRYGNWLFAMGGDRVSARNAGIPTNRMTIALFVLSAVSATFVGMCQAILFNSAQVSGGMNFIFNAIVSVVVGGVLLTGGFGSVIGIFVGTITFAIVSQGIYFTQIDRNWSNLIIGVMLLTAVLMNQAFRELALSYWRGSKQSVPRAPIQH</sequence>
<evidence type="ECO:0000256" key="3">
    <source>
        <dbReference type="ARBA" id="ARBA00022475"/>
    </source>
</evidence>